<dbReference type="Pfam" id="PF00096">
    <property type="entry name" value="zf-C2H2"/>
    <property type="match status" value="1"/>
</dbReference>
<dbReference type="OrthoDB" id="4748970at2759"/>
<evidence type="ECO:0000256" key="2">
    <source>
        <dbReference type="ARBA" id="ARBA00022723"/>
    </source>
</evidence>
<evidence type="ECO:0000259" key="11">
    <source>
        <dbReference type="PROSITE" id="PS50157"/>
    </source>
</evidence>
<keyword evidence="4 9" id="KW-0863">Zinc-finger</keyword>
<dbReference type="InterPro" id="IPR013087">
    <property type="entry name" value="Znf_C2H2_type"/>
</dbReference>
<evidence type="ECO:0000256" key="9">
    <source>
        <dbReference type="PROSITE-ProRule" id="PRU00042"/>
    </source>
</evidence>
<dbReference type="GO" id="GO:0000978">
    <property type="term" value="F:RNA polymerase II cis-regulatory region sequence-specific DNA binding"/>
    <property type="evidence" value="ECO:0007669"/>
    <property type="project" value="TreeGrafter"/>
</dbReference>
<feature type="domain" description="C2H2-type" evidence="11">
    <location>
        <begin position="1027"/>
        <end position="1046"/>
    </location>
</feature>
<dbReference type="STRING" id="1754190.A0A1Y2ENL4"/>
<dbReference type="GO" id="GO:0008270">
    <property type="term" value="F:zinc ion binding"/>
    <property type="evidence" value="ECO:0007669"/>
    <property type="project" value="UniProtKB-KW"/>
</dbReference>
<keyword evidence="7" id="KW-0804">Transcription</keyword>
<evidence type="ECO:0000256" key="10">
    <source>
        <dbReference type="SAM" id="MobiDB-lite"/>
    </source>
</evidence>
<dbReference type="SUPFAM" id="SSF57667">
    <property type="entry name" value="beta-beta-alpha zinc fingers"/>
    <property type="match status" value="2"/>
</dbReference>
<sequence length="1151" mass="124398">MSNLQDVKIGPLNNESQSQNFNNISFLQEQGEDEISLLYNEIFQNPVDVQNQGLMNLDEGALNDSFANNDSLVTPIQPVNNALPYKASLLDGVNVDAATASNALINQALLTSKAKGTNLTATSSLLNPNVKAFPSTTPATRNNIKSPIPSPMGQTPFLHPMFSTPSFSYINDGTVSTNGVSSPLFEFTPPSTPPHTHTNGASKLKNMCKAPVDTASIIESSPLLCSDVFAVPPAVNKPLASTISEGNSSSSIAFSPALNLPMKKLALFSPNVEDTTVTDIYHSSYNYLDDPLVNSPLLPVNDESATTSSLLPLYNTGMYDVQSPFLMEKPDEGLTPSVSEASLIYDQISPNVGAASMSGLLDTNKTNDILLKKMAESNPAMLNEVSPLLGLNQELPYLSEQDNATLTQTPFLSEQGMLGSSPFLNERSSLTGKSPFVNELSSLTGKSPFVNEQGPLNSLSSFTNSPFINEQTGLVNSPYVGEQPIITLNESPCLPEQGAVPLRNKITSPLVMDPRYDSVRPMNPAYLLGKKRKMGTMNYPYGPLAKIQRIQNKERNSLDEVASGFIKKNDSCLKPSPLLQEISLEAEPMNALPITFKNSNFLTADVNVNSNVNLGGGSTKAKANTKTSAITNGNIKTNTITNVNVKSNAANENASTNSSNLSLSKINPSNSLNSVIITPNSANPSPTYPSSNINSTTAATTLSDKFKPTIKTESIVKANGNTDILTTNKMSSITTTPAITPSPNSFTPNTATTVGNINTSIAKTAKLTAPNTSTQFKKSPISPILLVPGIQADQNFINEYAAMLLSTKNTPSLVSMAGIKLDTKKAKEKDTKNGKEDVSKSTTKTAKTTKTGKKGKREKKTTTETETKPTVNPGGEVIKMKFDIDTKPMVVNNKFLVPNAISVNGTEEMDYHDIPTITLGNTPNLDMLSPASSSIGMTTPNLNSPLLKPLAFSLNSNLQLVKKRAKKKYPCTYPGCTKSFSRPCHRQSHERSHENSRPFVCPECKRAFCRKHDMIRHQRIHSKERPYQCKICKRKFARGDALVRHRTRPTSSCYQADMALAKKIRQQQHRLLQQQQQLEYEQIQKEKQMEEAAAAAAAAANAKTKANAANDSTNTNTNTNANVNTITDVVMTNATASTSTETSIIPTTTEK</sequence>
<dbReference type="SMART" id="SM00355">
    <property type="entry name" value="ZnF_C2H2"/>
    <property type="match status" value="3"/>
</dbReference>
<dbReference type="Proteomes" id="UP000193920">
    <property type="component" value="Unassembled WGS sequence"/>
</dbReference>
<evidence type="ECO:0000313" key="13">
    <source>
        <dbReference type="Proteomes" id="UP000193920"/>
    </source>
</evidence>
<evidence type="ECO:0000256" key="4">
    <source>
        <dbReference type="ARBA" id="ARBA00022771"/>
    </source>
</evidence>
<evidence type="ECO:0000256" key="1">
    <source>
        <dbReference type="ARBA" id="ARBA00004123"/>
    </source>
</evidence>
<organism evidence="12 13">
    <name type="scientific">Neocallimastix californiae</name>
    <dbReference type="NCBI Taxonomy" id="1754190"/>
    <lineage>
        <taxon>Eukaryota</taxon>
        <taxon>Fungi</taxon>
        <taxon>Fungi incertae sedis</taxon>
        <taxon>Chytridiomycota</taxon>
        <taxon>Chytridiomycota incertae sedis</taxon>
        <taxon>Neocallimastigomycetes</taxon>
        <taxon>Neocallimastigales</taxon>
        <taxon>Neocallimastigaceae</taxon>
        <taxon>Neocallimastix</taxon>
    </lineage>
</organism>
<evidence type="ECO:0000256" key="8">
    <source>
        <dbReference type="ARBA" id="ARBA00023242"/>
    </source>
</evidence>
<feature type="region of interest" description="Disordered" evidence="10">
    <location>
        <begin position="824"/>
        <end position="872"/>
    </location>
</feature>
<dbReference type="InterPro" id="IPR036236">
    <property type="entry name" value="Znf_C2H2_sf"/>
</dbReference>
<feature type="compositionally biased region" description="Basic and acidic residues" evidence="10">
    <location>
        <begin position="824"/>
        <end position="839"/>
    </location>
</feature>
<keyword evidence="2" id="KW-0479">Metal-binding</keyword>
<feature type="domain" description="C2H2-type" evidence="11">
    <location>
        <begin position="969"/>
        <end position="998"/>
    </location>
</feature>
<dbReference type="Gene3D" id="3.30.160.60">
    <property type="entry name" value="Classic Zinc Finger"/>
    <property type="match status" value="3"/>
</dbReference>
<dbReference type="FunFam" id="3.30.160.60:FF:000060">
    <property type="entry name" value="zinc finger protein 436"/>
    <property type="match status" value="1"/>
</dbReference>
<dbReference type="GO" id="GO:0000981">
    <property type="term" value="F:DNA-binding transcription factor activity, RNA polymerase II-specific"/>
    <property type="evidence" value="ECO:0007669"/>
    <property type="project" value="TreeGrafter"/>
</dbReference>
<evidence type="ECO:0000313" key="12">
    <source>
        <dbReference type="EMBL" id="ORY73163.1"/>
    </source>
</evidence>
<feature type="domain" description="C2H2-type" evidence="11">
    <location>
        <begin position="999"/>
        <end position="1026"/>
    </location>
</feature>
<evidence type="ECO:0000256" key="6">
    <source>
        <dbReference type="ARBA" id="ARBA00023015"/>
    </source>
</evidence>
<proteinExistence type="predicted"/>
<dbReference type="PROSITE" id="PS00028">
    <property type="entry name" value="ZINC_FINGER_C2H2_1"/>
    <property type="match status" value="2"/>
</dbReference>
<dbReference type="PANTHER" id="PTHR23235:SF120">
    <property type="entry name" value="KRUPPEL-LIKE FACTOR 15"/>
    <property type="match status" value="1"/>
</dbReference>
<accession>A0A1Y2ENL4</accession>
<feature type="compositionally biased region" description="Basic residues" evidence="10">
    <location>
        <begin position="850"/>
        <end position="859"/>
    </location>
</feature>
<dbReference type="PROSITE" id="PS50157">
    <property type="entry name" value="ZINC_FINGER_C2H2_2"/>
    <property type="match status" value="3"/>
</dbReference>
<comment type="subcellular location">
    <subcellularLocation>
        <location evidence="1">Nucleus</location>
    </subcellularLocation>
</comment>
<keyword evidence="5" id="KW-0862">Zinc</keyword>
<comment type="caution">
    <text evidence="12">The sequence shown here is derived from an EMBL/GenBank/DDBJ whole genome shotgun (WGS) entry which is preliminary data.</text>
</comment>
<keyword evidence="13" id="KW-1185">Reference proteome</keyword>
<protein>
    <recommendedName>
        <fullName evidence="11">C2H2-type domain-containing protein</fullName>
    </recommendedName>
</protein>
<keyword evidence="8" id="KW-0539">Nucleus</keyword>
<keyword evidence="6" id="KW-0805">Transcription regulation</keyword>
<dbReference type="AlphaFoldDB" id="A0A1Y2ENL4"/>
<evidence type="ECO:0000256" key="7">
    <source>
        <dbReference type="ARBA" id="ARBA00023163"/>
    </source>
</evidence>
<evidence type="ECO:0000256" key="3">
    <source>
        <dbReference type="ARBA" id="ARBA00022737"/>
    </source>
</evidence>
<feature type="compositionally biased region" description="Low complexity" evidence="10">
    <location>
        <begin position="840"/>
        <end position="849"/>
    </location>
</feature>
<dbReference type="PANTHER" id="PTHR23235">
    <property type="entry name" value="KRUEPPEL-LIKE TRANSCRIPTION FACTOR"/>
    <property type="match status" value="1"/>
</dbReference>
<name>A0A1Y2ENL4_9FUNG</name>
<dbReference type="GO" id="GO:0005634">
    <property type="term" value="C:nucleus"/>
    <property type="evidence" value="ECO:0007669"/>
    <property type="project" value="UniProtKB-SubCell"/>
</dbReference>
<keyword evidence="3" id="KW-0677">Repeat</keyword>
<evidence type="ECO:0000256" key="5">
    <source>
        <dbReference type="ARBA" id="ARBA00022833"/>
    </source>
</evidence>
<reference evidence="12 13" key="1">
    <citation type="submission" date="2016-08" db="EMBL/GenBank/DDBJ databases">
        <title>A Parts List for Fungal Cellulosomes Revealed by Comparative Genomics.</title>
        <authorList>
            <consortium name="DOE Joint Genome Institute"/>
            <person name="Haitjema C.H."/>
            <person name="Gilmore S.P."/>
            <person name="Henske J.K."/>
            <person name="Solomon K.V."/>
            <person name="De Groot R."/>
            <person name="Kuo A."/>
            <person name="Mondo S.J."/>
            <person name="Salamov A.A."/>
            <person name="Labutti K."/>
            <person name="Zhao Z."/>
            <person name="Chiniquy J."/>
            <person name="Barry K."/>
            <person name="Brewer H.M."/>
            <person name="Purvine S.O."/>
            <person name="Wright A.T."/>
            <person name="Boxma B."/>
            <person name="Van Alen T."/>
            <person name="Hackstein J.H."/>
            <person name="Baker S.E."/>
            <person name="Grigoriev I.V."/>
            <person name="O'Malley M.A."/>
        </authorList>
    </citation>
    <scope>NUCLEOTIDE SEQUENCE [LARGE SCALE GENOMIC DNA]</scope>
    <source>
        <strain evidence="12 13">G1</strain>
    </source>
</reference>
<dbReference type="EMBL" id="MCOG01000035">
    <property type="protein sequence ID" value="ORY73163.1"/>
    <property type="molecule type" value="Genomic_DNA"/>
</dbReference>
<gene>
    <name evidence="12" type="ORF">LY90DRAFT_699713</name>
</gene>